<comment type="caution">
    <text evidence="2">The sequence shown here is derived from an EMBL/GenBank/DDBJ whole genome shotgun (WGS) entry which is preliminary data.</text>
</comment>
<reference evidence="2" key="1">
    <citation type="journal article" date="2023" name="Mol. Phylogenet. Evol.">
        <title>Genome-scale phylogeny and comparative genomics of the fungal order Sordariales.</title>
        <authorList>
            <person name="Hensen N."/>
            <person name="Bonometti L."/>
            <person name="Westerberg I."/>
            <person name="Brannstrom I.O."/>
            <person name="Guillou S."/>
            <person name="Cros-Aarteil S."/>
            <person name="Calhoun S."/>
            <person name="Haridas S."/>
            <person name="Kuo A."/>
            <person name="Mondo S."/>
            <person name="Pangilinan J."/>
            <person name="Riley R."/>
            <person name="LaButti K."/>
            <person name="Andreopoulos B."/>
            <person name="Lipzen A."/>
            <person name="Chen C."/>
            <person name="Yan M."/>
            <person name="Daum C."/>
            <person name="Ng V."/>
            <person name="Clum A."/>
            <person name="Steindorff A."/>
            <person name="Ohm R.A."/>
            <person name="Martin F."/>
            <person name="Silar P."/>
            <person name="Natvig D.O."/>
            <person name="Lalanne C."/>
            <person name="Gautier V."/>
            <person name="Ament-Velasquez S.L."/>
            <person name="Kruys A."/>
            <person name="Hutchinson M.I."/>
            <person name="Powell A.J."/>
            <person name="Barry K."/>
            <person name="Miller A.N."/>
            <person name="Grigoriev I.V."/>
            <person name="Debuchy R."/>
            <person name="Gladieux P."/>
            <person name="Hiltunen Thoren M."/>
            <person name="Johannesson H."/>
        </authorList>
    </citation>
    <scope>NUCLEOTIDE SEQUENCE</scope>
    <source>
        <strain evidence="2">CBS 532.94</strain>
    </source>
</reference>
<accession>A0AAN7CJA1</accession>
<sequence length="407" mass="44934">MEFCRVKEEPEDDSQALRSLPGVSRTRQLPIHTSVTPSITYSGAPGEDVSPPPFPRALYQVGCHRETPTPHRPSAMTTGPSTYRMPPGPNPVLGTPQHRFRGLVGAPAEQGRNRRLGFPIEHSRLTSPNTNPIAAPTAPRSISGGAVAQFPGVVALLSRECQRRGFNPKWELNEVNDGFACDVWLLDQRVTGDRRTFPSAQEAKRAIAPRALAVVRSWPVDRHKNTQDLEQKGSTRAGHQSQMEPFRNGQNIPARKRDEDATKTAVGNSGATAAAVVTAPGPRRQSVERAREEAELLDRVRRLGIPLPDTESTNLDATQAFIQGLALGARLAESGPSRPRHSGSLSPAARRGRDSRSRSPRGAHGPEINYRDRDRYWPPRRLDPHDTYRPSYLGPSEGHWPHDRHQH</sequence>
<feature type="region of interest" description="Disordered" evidence="1">
    <location>
        <begin position="223"/>
        <end position="292"/>
    </location>
</feature>
<feature type="region of interest" description="Disordered" evidence="1">
    <location>
        <begin position="66"/>
        <end position="89"/>
    </location>
</feature>
<evidence type="ECO:0000313" key="2">
    <source>
        <dbReference type="EMBL" id="KAK4241853.1"/>
    </source>
</evidence>
<feature type="compositionally biased region" description="Low complexity" evidence="1">
    <location>
        <begin position="264"/>
        <end position="281"/>
    </location>
</feature>
<keyword evidence="3" id="KW-1185">Reference proteome</keyword>
<feature type="compositionally biased region" description="Polar residues" evidence="1">
    <location>
        <begin position="234"/>
        <end position="251"/>
    </location>
</feature>
<protein>
    <submittedName>
        <fullName evidence="2">Uncharacterized protein</fullName>
    </submittedName>
</protein>
<reference evidence="2" key="2">
    <citation type="submission" date="2023-05" db="EMBL/GenBank/DDBJ databases">
        <authorList>
            <consortium name="Lawrence Berkeley National Laboratory"/>
            <person name="Steindorff A."/>
            <person name="Hensen N."/>
            <person name="Bonometti L."/>
            <person name="Westerberg I."/>
            <person name="Brannstrom I.O."/>
            <person name="Guillou S."/>
            <person name="Cros-Aarteil S."/>
            <person name="Calhoun S."/>
            <person name="Haridas S."/>
            <person name="Kuo A."/>
            <person name="Mondo S."/>
            <person name="Pangilinan J."/>
            <person name="Riley R."/>
            <person name="Labutti K."/>
            <person name="Andreopoulos B."/>
            <person name="Lipzen A."/>
            <person name="Chen C."/>
            <person name="Yanf M."/>
            <person name="Daum C."/>
            <person name="Ng V."/>
            <person name="Clum A."/>
            <person name="Ohm R."/>
            <person name="Martin F."/>
            <person name="Silar P."/>
            <person name="Natvig D."/>
            <person name="Lalanne C."/>
            <person name="Gautier V."/>
            <person name="Ament-Velasquez S.L."/>
            <person name="Kruys A."/>
            <person name="Hutchinson M.I."/>
            <person name="Powell A.J."/>
            <person name="Barry K."/>
            <person name="Miller A.N."/>
            <person name="Grigoriev I.V."/>
            <person name="Debuchy R."/>
            <person name="Gladieux P."/>
            <person name="Thoren M.H."/>
            <person name="Johannesson H."/>
        </authorList>
    </citation>
    <scope>NUCLEOTIDE SEQUENCE</scope>
    <source>
        <strain evidence="2">CBS 532.94</strain>
    </source>
</reference>
<name>A0AAN7CJA1_9PEZI</name>
<dbReference type="AlphaFoldDB" id="A0AAN7CJA1"/>
<evidence type="ECO:0000256" key="1">
    <source>
        <dbReference type="SAM" id="MobiDB-lite"/>
    </source>
</evidence>
<gene>
    <name evidence="2" type="ORF">C8A03DRAFT_30022</name>
</gene>
<evidence type="ECO:0000313" key="3">
    <source>
        <dbReference type="Proteomes" id="UP001303760"/>
    </source>
</evidence>
<feature type="compositionally biased region" description="Basic and acidic residues" evidence="1">
    <location>
        <begin position="223"/>
        <end position="233"/>
    </location>
</feature>
<organism evidence="2 3">
    <name type="scientific">Achaetomium macrosporum</name>
    <dbReference type="NCBI Taxonomy" id="79813"/>
    <lineage>
        <taxon>Eukaryota</taxon>
        <taxon>Fungi</taxon>
        <taxon>Dikarya</taxon>
        <taxon>Ascomycota</taxon>
        <taxon>Pezizomycotina</taxon>
        <taxon>Sordariomycetes</taxon>
        <taxon>Sordariomycetidae</taxon>
        <taxon>Sordariales</taxon>
        <taxon>Chaetomiaceae</taxon>
        <taxon>Achaetomium</taxon>
    </lineage>
</organism>
<dbReference type="Proteomes" id="UP001303760">
    <property type="component" value="Unassembled WGS sequence"/>
</dbReference>
<feature type="region of interest" description="Disordered" evidence="1">
    <location>
        <begin position="1"/>
        <end position="52"/>
    </location>
</feature>
<dbReference type="EMBL" id="MU860016">
    <property type="protein sequence ID" value="KAK4241853.1"/>
    <property type="molecule type" value="Genomic_DNA"/>
</dbReference>
<feature type="compositionally biased region" description="Polar residues" evidence="1">
    <location>
        <begin position="25"/>
        <end position="41"/>
    </location>
</feature>
<feature type="region of interest" description="Disordered" evidence="1">
    <location>
        <begin position="332"/>
        <end position="407"/>
    </location>
</feature>
<proteinExistence type="predicted"/>
<feature type="compositionally biased region" description="Basic and acidic residues" evidence="1">
    <location>
        <begin position="369"/>
        <end position="388"/>
    </location>
</feature>